<dbReference type="EMBL" id="FPKR01000005">
    <property type="protein sequence ID" value="SFZ75220.1"/>
    <property type="molecule type" value="Genomic_DNA"/>
</dbReference>
<dbReference type="InterPro" id="IPR058792">
    <property type="entry name" value="Beta-barrel_RND_2"/>
</dbReference>
<evidence type="ECO:0000256" key="3">
    <source>
        <dbReference type="SAM" id="SignalP"/>
    </source>
</evidence>
<gene>
    <name evidence="6" type="ORF">SAMN02745887_01511</name>
</gene>
<evidence type="ECO:0000259" key="4">
    <source>
        <dbReference type="Pfam" id="PF25954"/>
    </source>
</evidence>
<dbReference type="Pfam" id="PF25954">
    <property type="entry name" value="Beta-barrel_RND_2"/>
    <property type="match status" value="1"/>
</dbReference>
<dbReference type="Gene3D" id="2.40.30.170">
    <property type="match status" value="1"/>
</dbReference>
<keyword evidence="3" id="KW-0732">Signal</keyword>
<evidence type="ECO:0000259" key="5">
    <source>
        <dbReference type="Pfam" id="PF25973"/>
    </source>
</evidence>
<name>A0A1K2HEI4_9NEIS</name>
<dbReference type="FunFam" id="2.40.30.170:FF:000010">
    <property type="entry name" value="Efflux RND transporter periplasmic adaptor subunit"/>
    <property type="match status" value="1"/>
</dbReference>
<feature type="coiled-coil region" evidence="2">
    <location>
        <begin position="120"/>
        <end position="176"/>
    </location>
</feature>
<dbReference type="STRING" id="1121279.SAMN02745887_01511"/>
<dbReference type="RefSeq" id="WP_072428034.1">
    <property type="nucleotide sequence ID" value="NZ_FPKR01000005.1"/>
</dbReference>
<organism evidence="6 7">
    <name type="scientific">Chitinimonas taiwanensis DSM 18899</name>
    <dbReference type="NCBI Taxonomy" id="1121279"/>
    <lineage>
        <taxon>Bacteria</taxon>
        <taxon>Pseudomonadati</taxon>
        <taxon>Pseudomonadota</taxon>
        <taxon>Betaproteobacteria</taxon>
        <taxon>Neisseriales</taxon>
        <taxon>Chitinibacteraceae</taxon>
        <taxon>Chitinimonas</taxon>
    </lineage>
</organism>
<dbReference type="Pfam" id="PF25973">
    <property type="entry name" value="BSH_CzcB"/>
    <property type="match status" value="1"/>
</dbReference>
<sequence>MTAFQSSRFKRRAIVVAALLALAGGGAVLTHKGDAAAKDKAAETPTVLELASSDLARVSDSTLIQPLALSGTLNPVRQTLINAEVDGVLREVLVRPGETVQAGQILARFEASDLNNQLAARAATRERARAELELAKKNRERNANLLKQGFISPNAYDESENAVAVAAAQLKAEEAQAALASKAVSDGVVRAPFGGIVASRKVEPGTRVGVNQTLFSLVDLDELEFEASVAVSRLPAVKQGQPVRLNIEGFGDKPFNGSIERIAPVADAGSRMVPVYVRVKNPGHSLRGGMFAQGEATLAQVEHAATLPFSAIREMDGKAPFVLAVENGKIVTRPIKLGLLNDLTKQAEISAGLKPGAVVVIAKIENLKPGQAVKLPPAKPAA</sequence>
<dbReference type="Gene3D" id="2.40.420.20">
    <property type="match status" value="1"/>
</dbReference>
<dbReference type="Gene3D" id="1.10.287.470">
    <property type="entry name" value="Helix hairpin bin"/>
    <property type="match status" value="1"/>
</dbReference>
<dbReference type="OrthoDB" id="5502471at2"/>
<evidence type="ECO:0000313" key="6">
    <source>
        <dbReference type="EMBL" id="SFZ75220.1"/>
    </source>
</evidence>
<dbReference type="NCBIfam" id="TIGR01730">
    <property type="entry name" value="RND_mfp"/>
    <property type="match status" value="1"/>
</dbReference>
<dbReference type="GO" id="GO:1990281">
    <property type="term" value="C:efflux pump complex"/>
    <property type="evidence" value="ECO:0007669"/>
    <property type="project" value="TreeGrafter"/>
</dbReference>
<feature type="chain" id="PRO_5012521092" evidence="3">
    <location>
        <begin position="24"/>
        <end position="382"/>
    </location>
</feature>
<feature type="domain" description="CusB-like beta-barrel" evidence="4">
    <location>
        <begin position="226"/>
        <end position="295"/>
    </location>
</feature>
<dbReference type="InterPro" id="IPR006143">
    <property type="entry name" value="RND_pump_MFP"/>
</dbReference>
<comment type="similarity">
    <text evidence="1">Belongs to the membrane fusion protein (MFP) (TC 8.A.1) family.</text>
</comment>
<dbReference type="GO" id="GO:0015562">
    <property type="term" value="F:efflux transmembrane transporter activity"/>
    <property type="evidence" value="ECO:0007669"/>
    <property type="project" value="TreeGrafter"/>
</dbReference>
<proteinExistence type="inferred from homology"/>
<keyword evidence="7" id="KW-1185">Reference proteome</keyword>
<keyword evidence="2" id="KW-0175">Coiled coil</keyword>
<dbReference type="Gene3D" id="2.40.50.100">
    <property type="match status" value="1"/>
</dbReference>
<evidence type="ECO:0000313" key="7">
    <source>
        <dbReference type="Proteomes" id="UP000186513"/>
    </source>
</evidence>
<dbReference type="AlphaFoldDB" id="A0A1K2HEI4"/>
<feature type="signal peptide" evidence="3">
    <location>
        <begin position="1"/>
        <end position="23"/>
    </location>
</feature>
<dbReference type="SUPFAM" id="SSF111369">
    <property type="entry name" value="HlyD-like secretion proteins"/>
    <property type="match status" value="1"/>
</dbReference>
<evidence type="ECO:0000256" key="2">
    <source>
        <dbReference type="SAM" id="Coils"/>
    </source>
</evidence>
<protein>
    <submittedName>
        <fullName evidence="6">RND family efflux transporter, MFP subunit</fullName>
    </submittedName>
</protein>
<reference evidence="6 7" key="1">
    <citation type="submission" date="2016-11" db="EMBL/GenBank/DDBJ databases">
        <authorList>
            <person name="Jaros S."/>
            <person name="Januszkiewicz K."/>
            <person name="Wedrychowicz H."/>
        </authorList>
    </citation>
    <scope>NUCLEOTIDE SEQUENCE [LARGE SCALE GENOMIC DNA]</scope>
    <source>
        <strain evidence="6 7">DSM 18899</strain>
    </source>
</reference>
<evidence type="ECO:0000256" key="1">
    <source>
        <dbReference type="ARBA" id="ARBA00009477"/>
    </source>
</evidence>
<dbReference type="InterPro" id="IPR058647">
    <property type="entry name" value="BSH_CzcB-like"/>
</dbReference>
<dbReference type="Proteomes" id="UP000186513">
    <property type="component" value="Unassembled WGS sequence"/>
</dbReference>
<feature type="domain" description="CzcB-like barrel-sandwich hybrid" evidence="5">
    <location>
        <begin position="80"/>
        <end position="219"/>
    </location>
</feature>
<accession>A0A1K2HEI4</accession>
<dbReference type="PANTHER" id="PTHR30469">
    <property type="entry name" value="MULTIDRUG RESISTANCE PROTEIN MDTA"/>
    <property type="match status" value="1"/>
</dbReference>